<evidence type="ECO:0000256" key="1">
    <source>
        <dbReference type="SAM" id="MobiDB-lite"/>
    </source>
</evidence>
<protein>
    <submittedName>
        <fullName evidence="3">Uncharacterized protein</fullName>
    </submittedName>
</protein>
<feature type="compositionally biased region" description="Low complexity" evidence="1">
    <location>
        <begin position="86"/>
        <end position="99"/>
    </location>
</feature>
<feature type="compositionally biased region" description="Polar residues" evidence="1">
    <location>
        <begin position="166"/>
        <end position="175"/>
    </location>
</feature>
<dbReference type="Proteomes" id="UP000009131">
    <property type="component" value="Unassembled WGS sequence"/>
</dbReference>
<reference evidence="3 4" key="1">
    <citation type="journal article" date="2011" name="J. Gen. Appl. Microbiol.">
        <title>Draft genome sequencing of the enigmatic basidiomycete Mixia osmundae.</title>
        <authorList>
            <person name="Nishida H."/>
            <person name="Nagatsuka Y."/>
            <person name="Sugiyama J."/>
        </authorList>
    </citation>
    <scope>NUCLEOTIDE SEQUENCE [LARGE SCALE GENOMIC DNA]</scope>
    <source>
        <strain evidence="4">CBS 9802 / IAM 14324 / JCM 22182 / KY 12970</strain>
    </source>
</reference>
<reference evidence="3 4" key="2">
    <citation type="journal article" date="2012" name="Open Biol.">
        <title>Characteristics of nucleosomes and linker DNA regions on the genome of the basidiomycete Mixia osmundae revealed by mono- and dinucleosome mapping.</title>
        <authorList>
            <person name="Nishida H."/>
            <person name="Kondo S."/>
            <person name="Matsumoto T."/>
            <person name="Suzuki Y."/>
            <person name="Yoshikawa H."/>
            <person name="Taylor T.D."/>
            <person name="Sugiyama J."/>
        </authorList>
    </citation>
    <scope>NUCLEOTIDE SEQUENCE [LARGE SCALE GENOMIC DNA]</scope>
    <source>
        <strain evidence="4">CBS 9802 / IAM 14324 / JCM 22182 / KY 12970</strain>
    </source>
</reference>
<organism evidence="3 4">
    <name type="scientific">Mixia osmundae (strain CBS 9802 / IAM 14324 / JCM 22182 / KY 12970)</name>
    <dbReference type="NCBI Taxonomy" id="764103"/>
    <lineage>
        <taxon>Eukaryota</taxon>
        <taxon>Fungi</taxon>
        <taxon>Dikarya</taxon>
        <taxon>Basidiomycota</taxon>
        <taxon>Pucciniomycotina</taxon>
        <taxon>Mixiomycetes</taxon>
        <taxon>Mixiales</taxon>
        <taxon>Mixiaceae</taxon>
        <taxon>Mixia</taxon>
    </lineage>
</organism>
<name>G7E5C1_MIXOS</name>
<evidence type="ECO:0000313" key="4">
    <source>
        <dbReference type="Proteomes" id="UP000009131"/>
    </source>
</evidence>
<accession>G7E5C1</accession>
<dbReference type="InParanoid" id="G7E5C1"/>
<dbReference type="HOGENOM" id="CLU_411072_0_0_1"/>
<keyword evidence="4" id="KW-1185">Reference proteome</keyword>
<proteinExistence type="predicted"/>
<feature type="transmembrane region" description="Helical" evidence="2">
    <location>
        <begin position="232"/>
        <end position="249"/>
    </location>
</feature>
<dbReference type="eggNOG" id="ENOG502S2VY">
    <property type="taxonomic scope" value="Eukaryota"/>
</dbReference>
<dbReference type="AlphaFoldDB" id="G7E5C1"/>
<dbReference type="EMBL" id="BABT02000150">
    <property type="protein sequence ID" value="GAA98031.1"/>
    <property type="molecule type" value="Genomic_DNA"/>
</dbReference>
<sequence length="668" mass="74088">MHCWSKTEPNRRWTASAARALQLLKPADTHSWHGAAVALGSGCARPVGLQRTPMEPVASTSSSSGDESAQGQRFGARPNGPTNGISSSASAANATDPSSRIPRYGSKFSLEELNGAASHSSAPVYVNGGGYHNYPSRQSASPYNGLQAPYDDLKSLPGGESKSARRSNSVSLSGQQWSAMTPADFRALLASTWRALKRDWDEGRGFRAWILELRTRPNTALRRPFAKSLGRLPAWLIYSTLAVIILFYLRSSGRQARQNTHSEAERWLQQLQIDRVVPRGERRTRALNSYRNPYGFIGLVDPYAGGVFNPSILVLPDTVPLENRIVVVARGSEGIDVVEGDDVRWETVVGCFLLELKRPRLGLPYLARESDLYTLNLPAERKPSYQRCDNKDWNVYIGAEDPRLFITDDGQPLLIYSQTGNAPMICRAIFIIDARVVIPGLKSALKKAGYNPPIQFKNQTDLIREDQSNIEKNWSPFLGDFNELYFHVSLVPQQIYKYVPDLTMRKLLPHSPESNCLTDLLGADLGHTHLHHATPLIRATLCNRGECKPTIHNTVLVGLIHVKYHPEPYLYYERRAVTWNVTSPFEYLSVSPPLTYMGTNQADPIFTVSVVWDHPSSKGGGLGLNHGFLDDRMIISFGVADYGSGYIDVVAGDVLAEHTMCKASTPLW</sequence>
<dbReference type="OrthoDB" id="2522565at2759"/>
<dbReference type="RefSeq" id="XP_014569417.1">
    <property type="nucleotide sequence ID" value="XM_014713931.1"/>
</dbReference>
<feature type="region of interest" description="Disordered" evidence="1">
    <location>
        <begin position="53"/>
        <end position="100"/>
    </location>
</feature>
<evidence type="ECO:0000313" key="3">
    <source>
        <dbReference type="EMBL" id="GAA98031.1"/>
    </source>
</evidence>
<keyword evidence="2" id="KW-0812">Transmembrane</keyword>
<keyword evidence="2" id="KW-0472">Membrane</keyword>
<comment type="caution">
    <text evidence="3">The sequence shown here is derived from an EMBL/GenBank/DDBJ whole genome shotgun (WGS) entry which is preliminary data.</text>
</comment>
<evidence type="ECO:0000256" key="2">
    <source>
        <dbReference type="SAM" id="Phobius"/>
    </source>
</evidence>
<keyword evidence="2" id="KW-1133">Transmembrane helix</keyword>
<feature type="region of interest" description="Disordered" evidence="1">
    <location>
        <begin position="136"/>
        <end position="175"/>
    </location>
</feature>
<gene>
    <name evidence="3" type="primary">Mo04711</name>
    <name evidence="3" type="ORF">E5Q_04711</name>
</gene>